<keyword evidence="1" id="KW-0472">Membrane</keyword>
<sequence>MTIARLFGLDFDLVRRRGMVVTIAAAVAGLALVVVVIFTAMAVQITLARHVSPEAAALIVAAVAALVAVVAVVTLTVMVRRTRREIGSAVAASTIVSLAPTAFSLARRHTRLAAMVTAAGVGFWLARRGK</sequence>
<dbReference type="Proteomes" id="UP000048984">
    <property type="component" value="Unassembled WGS sequence"/>
</dbReference>
<feature type="transmembrane region" description="Helical" evidence="1">
    <location>
        <begin position="109"/>
        <end position="126"/>
    </location>
</feature>
<dbReference type="AlphaFoldDB" id="A0A0N8GF14"/>
<evidence type="ECO:0000313" key="2">
    <source>
        <dbReference type="EMBL" id="KPL53049.1"/>
    </source>
</evidence>
<feature type="transmembrane region" description="Helical" evidence="1">
    <location>
        <begin position="20"/>
        <end position="43"/>
    </location>
</feature>
<keyword evidence="1" id="KW-1133">Transmembrane helix</keyword>
<feature type="transmembrane region" description="Helical" evidence="1">
    <location>
        <begin position="86"/>
        <end position="103"/>
    </location>
</feature>
<keyword evidence="3" id="KW-1185">Reference proteome</keyword>
<keyword evidence="1" id="KW-0812">Transmembrane</keyword>
<comment type="caution">
    <text evidence="2">The sequence shown here is derived from an EMBL/GenBank/DDBJ whole genome shotgun (WGS) entry which is preliminary data.</text>
</comment>
<dbReference type="EMBL" id="LJYW01000001">
    <property type="protein sequence ID" value="KPL53049.1"/>
    <property type="molecule type" value="Genomic_DNA"/>
</dbReference>
<proteinExistence type="predicted"/>
<protein>
    <submittedName>
        <fullName evidence="2">Uncharacterized protein</fullName>
    </submittedName>
</protein>
<reference evidence="2 3" key="1">
    <citation type="submission" date="2015-09" db="EMBL/GenBank/DDBJ databases">
        <authorList>
            <consortium name="Swine Surveillance"/>
        </authorList>
    </citation>
    <scope>NUCLEOTIDE SEQUENCE [LARGE SCALE GENOMIC DNA]</scope>
    <source>
        <strain evidence="2 3">16</strain>
    </source>
</reference>
<gene>
    <name evidence="2" type="ORF">ABB55_13150</name>
</gene>
<accession>A0A0N8GF14</accession>
<evidence type="ECO:0000313" key="3">
    <source>
        <dbReference type="Proteomes" id="UP000048984"/>
    </source>
</evidence>
<evidence type="ECO:0000256" key="1">
    <source>
        <dbReference type="SAM" id="Phobius"/>
    </source>
</evidence>
<reference evidence="2 3" key="2">
    <citation type="submission" date="2015-10" db="EMBL/GenBank/DDBJ databases">
        <title>Draft Genome Sequence of Prosthecomicrobium hirschii ATCC 27832.</title>
        <authorList>
            <person name="Daniel J."/>
            <person name="Givan S.A."/>
            <person name="Brun Y.V."/>
            <person name="Brown P.J."/>
        </authorList>
    </citation>
    <scope>NUCLEOTIDE SEQUENCE [LARGE SCALE GENOMIC DNA]</scope>
    <source>
        <strain evidence="2 3">16</strain>
    </source>
</reference>
<feature type="transmembrane region" description="Helical" evidence="1">
    <location>
        <begin position="55"/>
        <end position="79"/>
    </location>
</feature>
<dbReference type="RefSeq" id="WP_054359212.1">
    <property type="nucleotide sequence ID" value="NZ_LJYW01000001.1"/>
</dbReference>
<name>A0A0N8GF14_9HYPH</name>
<organism evidence="2 3">
    <name type="scientific">Prosthecodimorpha hirschii</name>
    <dbReference type="NCBI Taxonomy" id="665126"/>
    <lineage>
        <taxon>Bacteria</taxon>
        <taxon>Pseudomonadati</taxon>
        <taxon>Pseudomonadota</taxon>
        <taxon>Alphaproteobacteria</taxon>
        <taxon>Hyphomicrobiales</taxon>
        <taxon>Ancalomicrobiaceae</taxon>
        <taxon>Prosthecodimorpha</taxon>
    </lineage>
</organism>